<keyword evidence="1" id="KW-0732">Signal</keyword>
<organism evidence="2 3">
    <name type="scientific">Aquimarina algiphila</name>
    <dbReference type="NCBI Taxonomy" id="2047982"/>
    <lineage>
        <taxon>Bacteria</taxon>
        <taxon>Pseudomonadati</taxon>
        <taxon>Bacteroidota</taxon>
        <taxon>Flavobacteriia</taxon>
        <taxon>Flavobacteriales</taxon>
        <taxon>Flavobacteriaceae</taxon>
        <taxon>Aquimarina</taxon>
    </lineage>
</organism>
<dbReference type="EMBL" id="VLNR01000023">
    <property type="protein sequence ID" value="TSE08413.1"/>
    <property type="molecule type" value="Genomic_DNA"/>
</dbReference>
<dbReference type="RefSeq" id="WP_143916692.1">
    <property type="nucleotide sequence ID" value="NZ_CANMXV010000014.1"/>
</dbReference>
<protein>
    <submittedName>
        <fullName evidence="2">Uncharacterized protein</fullName>
    </submittedName>
</protein>
<dbReference type="OrthoDB" id="1450227at2"/>
<sequence length="711" mass="80475">MKFIYKLLILGAVYLISNVTNAQIQQYSDDGTTSCIDCEEKSNGSKNCTCDFIEDYDVAFTIYARLEAQRQAAWLNERQTAIKEELDKRYNTTFNNFADAQRALFTDMVKAFDESKSIVEAVKNDASFDLQNDSREFRKYFYEKGALRQRLNEIGDGVNADLSVVGDLKTDGKLIKNMSSIDLNNRLMTIGGNETNTFNLIERNGRILDGLPKIGNTSISDTKIINAYIDNYNSKNVENKVRAMLKYMIRNNLGSPFNNSWYVDDTNLFHPTRSYLAREYSDLAYHQGEYTYPTESISDEERINRYAISQFGNQALDLILSTPHLKLRVGDYLKYHRYEESTMNFATDIFKHYGDGRFHNFPHNQYDYSLDDGSLYSIDLQDEQNKNRLFLMHNHNAGRTRKFNGLGNVLSGLAALEGADRDEAFIGDFALEILKDNGYDMSTMFTGQQAFDLFSFRTTTYGNLGRYDLRIDIGKFRGEYLWDNNIRFPSYIGDLIARDAILAYAANDHPRFEHLVRVRSVAEVLGLNNKEKAALIAFQDFTEIIYDYLALNNNSAEAIDIAKKAIKIKAYDDDEIILFADCASWEYANQSDGTKACGITGITNLFLAIRNGGLSPAQVIQTAPIYFTMPRTMTNGRAATISAATYDGATKLTELWALATPGLSDDQILIRWKENLSAAFKAVGGSISGNNTHNVFRTAPFVRSFVPTNCD</sequence>
<evidence type="ECO:0000256" key="1">
    <source>
        <dbReference type="SAM" id="SignalP"/>
    </source>
</evidence>
<keyword evidence="3" id="KW-1185">Reference proteome</keyword>
<accession>A0A554VKA2</accession>
<gene>
    <name evidence="2" type="ORF">FOF46_12720</name>
</gene>
<evidence type="ECO:0000313" key="2">
    <source>
        <dbReference type="EMBL" id="TSE08413.1"/>
    </source>
</evidence>
<feature type="chain" id="PRO_5021747426" evidence="1">
    <location>
        <begin position="23"/>
        <end position="711"/>
    </location>
</feature>
<name>A0A554VKA2_9FLAO</name>
<dbReference type="Proteomes" id="UP000318833">
    <property type="component" value="Unassembled WGS sequence"/>
</dbReference>
<comment type="caution">
    <text evidence="2">The sequence shown here is derived from an EMBL/GenBank/DDBJ whole genome shotgun (WGS) entry which is preliminary data.</text>
</comment>
<proteinExistence type="predicted"/>
<dbReference type="AlphaFoldDB" id="A0A554VKA2"/>
<reference evidence="2 3" key="1">
    <citation type="submission" date="2019-07" db="EMBL/GenBank/DDBJ databases">
        <title>The draft genome sequence of Aquimarina algiphila M91.</title>
        <authorList>
            <person name="Meng X."/>
        </authorList>
    </citation>
    <scope>NUCLEOTIDE SEQUENCE [LARGE SCALE GENOMIC DNA]</scope>
    <source>
        <strain evidence="2 3">M91</strain>
    </source>
</reference>
<feature type="signal peptide" evidence="1">
    <location>
        <begin position="1"/>
        <end position="22"/>
    </location>
</feature>
<evidence type="ECO:0000313" key="3">
    <source>
        <dbReference type="Proteomes" id="UP000318833"/>
    </source>
</evidence>